<protein>
    <submittedName>
        <fullName evidence="1">Uncharacterized protein</fullName>
    </submittedName>
</protein>
<dbReference type="OrthoDB" id="762665at2"/>
<accession>A0A558BQ24</accession>
<organism evidence="1 2">
    <name type="scientific">Hymenobacter setariae</name>
    <dbReference type="NCBI Taxonomy" id="2594794"/>
    <lineage>
        <taxon>Bacteria</taxon>
        <taxon>Pseudomonadati</taxon>
        <taxon>Bacteroidota</taxon>
        <taxon>Cytophagia</taxon>
        <taxon>Cytophagales</taxon>
        <taxon>Hymenobacteraceae</taxon>
        <taxon>Hymenobacter</taxon>
    </lineage>
</organism>
<dbReference type="AlphaFoldDB" id="A0A558BQ24"/>
<sequence length="350" mass="40184">MKKKSTIELEEFLNRIREGLSVLEALGLSHADLNQVSFEQLLENPDDIGDGVIKVETKLDTLFLGVFDNLFVKHHDDKIRYLFFGNTNNAPLIIRIFQTLFKKFGGGIYDDSRFASFIRKDKVVSLSKGKFKSKKDALFHTWSSGNNSISLSYHTSPLRQFRLLITQNHPQVPDIAIRTKGTIEHALNFDINSILNQQEVSQSVIIEKGAVKYIDYVFNLEHLVLEVFDILRIRLFSPVRKFDLMVHSNLELICSKSIDYTKMARIASGLISLYSKDTLGSEELMPYEVDNLQEGHWVGRMWYLNKSHALWSSSRDAENMAYSLSLSYDKKRDGFKLDIVGYNELVKLSN</sequence>
<reference evidence="1 2" key="1">
    <citation type="submission" date="2019-07" db="EMBL/GenBank/DDBJ databases">
        <title>Hymenobacter sp. straun FUR1 Genome sequencing and assembly.</title>
        <authorList>
            <person name="Chhetri G."/>
        </authorList>
    </citation>
    <scope>NUCLEOTIDE SEQUENCE [LARGE SCALE GENOMIC DNA]</scope>
    <source>
        <strain evidence="1 2">Fur1</strain>
    </source>
</reference>
<keyword evidence="2" id="KW-1185">Reference proteome</keyword>
<comment type="caution">
    <text evidence="1">The sequence shown here is derived from an EMBL/GenBank/DDBJ whole genome shotgun (WGS) entry which is preliminary data.</text>
</comment>
<evidence type="ECO:0000313" key="1">
    <source>
        <dbReference type="EMBL" id="TVT38611.1"/>
    </source>
</evidence>
<dbReference type="EMBL" id="VMRJ01000005">
    <property type="protein sequence ID" value="TVT38611.1"/>
    <property type="molecule type" value="Genomic_DNA"/>
</dbReference>
<dbReference type="RefSeq" id="WP_144851656.1">
    <property type="nucleotide sequence ID" value="NZ_VMRJ01000005.1"/>
</dbReference>
<gene>
    <name evidence="1" type="ORF">FNT36_20750</name>
</gene>
<name>A0A558BQ24_9BACT</name>
<evidence type="ECO:0000313" key="2">
    <source>
        <dbReference type="Proteomes" id="UP000317624"/>
    </source>
</evidence>
<proteinExistence type="predicted"/>
<dbReference type="Proteomes" id="UP000317624">
    <property type="component" value="Unassembled WGS sequence"/>
</dbReference>